<evidence type="ECO:0000256" key="1">
    <source>
        <dbReference type="ARBA" id="ARBA00023286"/>
    </source>
</evidence>
<dbReference type="InterPro" id="IPR000595">
    <property type="entry name" value="cNMP-bd_dom"/>
</dbReference>
<dbReference type="InterPro" id="IPR018490">
    <property type="entry name" value="cNMP-bd_dom_sf"/>
</dbReference>
<dbReference type="CDD" id="cd00038">
    <property type="entry name" value="CAP_ED"/>
    <property type="match status" value="1"/>
</dbReference>
<dbReference type="AlphaFoldDB" id="A0A482WAG1"/>
<feature type="domain" description="Cyclic nucleotide-binding" evidence="2">
    <location>
        <begin position="7"/>
        <end position="123"/>
    </location>
</feature>
<accession>A0A482WAG1</accession>
<reference evidence="3 4" key="1">
    <citation type="submission" date="2017-03" db="EMBL/GenBank/DDBJ databases">
        <title>Genome of the blue death feigning beetle - Asbolus verrucosus.</title>
        <authorList>
            <person name="Rider S.D."/>
        </authorList>
    </citation>
    <scope>NUCLEOTIDE SEQUENCE [LARGE SCALE GENOMIC DNA]</scope>
    <source>
        <strain evidence="3">Butters</strain>
        <tissue evidence="3">Head and leg muscle</tissue>
    </source>
</reference>
<dbReference type="OrthoDB" id="2021138at2759"/>
<dbReference type="InterPro" id="IPR014710">
    <property type="entry name" value="RmlC-like_jellyroll"/>
</dbReference>
<evidence type="ECO:0000313" key="4">
    <source>
        <dbReference type="Proteomes" id="UP000292052"/>
    </source>
</evidence>
<dbReference type="SUPFAM" id="SSF51206">
    <property type="entry name" value="cAMP-binding domain-like"/>
    <property type="match status" value="1"/>
</dbReference>
<dbReference type="Gene3D" id="2.60.120.10">
    <property type="entry name" value="Jelly Rolls"/>
    <property type="match status" value="1"/>
</dbReference>
<gene>
    <name evidence="3" type="ORF">BDFB_009241</name>
</gene>
<dbReference type="InterPro" id="IPR050866">
    <property type="entry name" value="CNG_cation_channel"/>
</dbReference>
<proteinExistence type="predicted"/>
<keyword evidence="1" id="KW-0407">Ion channel</keyword>
<evidence type="ECO:0000313" key="3">
    <source>
        <dbReference type="EMBL" id="RZC41985.1"/>
    </source>
</evidence>
<keyword evidence="1" id="KW-0406">Ion transport</keyword>
<organism evidence="3 4">
    <name type="scientific">Asbolus verrucosus</name>
    <name type="common">Desert ironclad beetle</name>
    <dbReference type="NCBI Taxonomy" id="1661398"/>
    <lineage>
        <taxon>Eukaryota</taxon>
        <taxon>Metazoa</taxon>
        <taxon>Ecdysozoa</taxon>
        <taxon>Arthropoda</taxon>
        <taxon>Hexapoda</taxon>
        <taxon>Insecta</taxon>
        <taxon>Pterygota</taxon>
        <taxon>Neoptera</taxon>
        <taxon>Endopterygota</taxon>
        <taxon>Coleoptera</taxon>
        <taxon>Polyphaga</taxon>
        <taxon>Cucujiformia</taxon>
        <taxon>Tenebrionidae</taxon>
        <taxon>Pimeliinae</taxon>
        <taxon>Asbolus</taxon>
    </lineage>
</organism>
<dbReference type="Proteomes" id="UP000292052">
    <property type="component" value="Unassembled WGS sequence"/>
</dbReference>
<sequence>MIERVDFFKGLPSPLILRIVTKLRSEIYLPNDMIVQAGVLGNAMYFIYMGTVAVYTSTDKEICHLEDGSHFGEISLVINEPRVASVIAVTDCEVFRLSRKDFLEAMEPYPSLSYKIKKSALARLRNTKMVMDAELRNINDA</sequence>
<name>A0A482WAG1_ASBVE</name>
<dbReference type="GO" id="GO:0005221">
    <property type="term" value="F:intracellularly cyclic nucleotide-activated monoatomic cation channel activity"/>
    <property type="evidence" value="ECO:0007669"/>
    <property type="project" value="InterPro"/>
</dbReference>
<dbReference type="Pfam" id="PF00027">
    <property type="entry name" value="cNMP_binding"/>
    <property type="match status" value="1"/>
</dbReference>
<evidence type="ECO:0000259" key="2">
    <source>
        <dbReference type="PROSITE" id="PS50042"/>
    </source>
</evidence>
<feature type="non-terminal residue" evidence="3">
    <location>
        <position position="141"/>
    </location>
</feature>
<comment type="caution">
    <text evidence="3">The sequence shown here is derived from an EMBL/GenBank/DDBJ whole genome shotgun (WGS) entry which is preliminary data.</text>
</comment>
<dbReference type="SMART" id="SM00100">
    <property type="entry name" value="cNMP"/>
    <property type="match status" value="1"/>
</dbReference>
<dbReference type="PANTHER" id="PTHR45638:SF11">
    <property type="entry name" value="CYCLIC NUCLEOTIDE-GATED CATION CHANNEL SUBUNIT A"/>
    <property type="match status" value="1"/>
</dbReference>
<keyword evidence="1" id="KW-0813">Transport</keyword>
<dbReference type="GO" id="GO:0044877">
    <property type="term" value="F:protein-containing complex binding"/>
    <property type="evidence" value="ECO:0007669"/>
    <property type="project" value="TreeGrafter"/>
</dbReference>
<keyword evidence="1" id="KW-1071">Ligand-gated ion channel</keyword>
<protein>
    <submittedName>
        <fullName evidence="3">cNMP binding domain containing protein</fullName>
    </submittedName>
</protein>
<dbReference type="EMBL" id="QDEB01012192">
    <property type="protein sequence ID" value="RZC41985.1"/>
    <property type="molecule type" value="Genomic_DNA"/>
</dbReference>
<keyword evidence="4" id="KW-1185">Reference proteome</keyword>
<dbReference type="PRINTS" id="PR00103">
    <property type="entry name" value="CAMPKINASE"/>
</dbReference>
<dbReference type="PANTHER" id="PTHR45638">
    <property type="entry name" value="CYCLIC NUCLEOTIDE-GATED CATION CHANNEL SUBUNIT A"/>
    <property type="match status" value="1"/>
</dbReference>
<dbReference type="PROSITE" id="PS50042">
    <property type="entry name" value="CNMP_BINDING_3"/>
    <property type="match status" value="1"/>
</dbReference>